<dbReference type="AlphaFoldDB" id="A0A6A4VCK6"/>
<sequence>MSSMQRAKQWATFARIWHIYDAKWQNPFDSSKTIAKYLKGQHKPIYHPLSDCGDHVVVINCRDIALPGPEWYQRVFFHHTGYPKGGATWTLAWELHEKNPTKIMERAVHRAVGGTLLRKGLMARLHLFPDEHVSEDLLRHVTSQIPQLRVQPRRLDSYSEEEVRDFPKVFDYPADHVIR</sequence>
<evidence type="ECO:0000256" key="3">
    <source>
        <dbReference type="ARBA" id="ARBA00023274"/>
    </source>
</evidence>
<dbReference type="GO" id="GO:0003729">
    <property type="term" value="F:mRNA binding"/>
    <property type="evidence" value="ECO:0007669"/>
    <property type="project" value="TreeGrafter"/>
</dbReference>
<evidence type="ECO:0000256" key="2">
    <source>
        <dbReference type="ARBA" id="ARBA00022980"/>
    </source>
</evidence>
<accession>A0A6A4VCK6</accession>
<keyword evidence="3" id="KW-0687">Ribonucleoprotein</keyword>
<dbReference type="GO" id="GO:0006412">
    <property type="term" value="P:translation"/>
    <property type="evidence" value="ECO:0007669"/>
    <property type="project" value="InterPro"/>
</dbReference>
<name>A0A6A4VCK6_AMPAM</name>
<evidence type="ECO:0000256" key="1">
    <source>
        <dbReference type="ARBA" id="ARBA00006227"/>
    </source>
</evidence>
<dbReference type="GO" id="GO:0003735">
    <property type="term" value="F:structural constituent of ribosome"/>
    <property type="evidence" value="ECO:0007669"/>
    <property type="project" value="InterPro"/>
</dbReference>
<dbReference type="Pfam" id="PF00572">
    <property type="entry name" value="Ribosomal_L13"/>
    <property type="match status" value="1"/>
</dbReference>
<dbReference type="PANTHER" id="PTHR11545:SF2">
    <property type="entry name" value="LARGE RIBOSOMAL SUBUNIT PROTEIN UL13M"/>
    <property type="match status" value="1"/>
</dbReference>
<comment type="similarity">
    <text evidence="1">Belongs to the universal ribosomal protein uL13 family.</text>
</comment>
<protein>
    <submittedName>
        <fullName evidence="4">39S ribosomal protein L13, mitochondrial</fullName>
    </submittedName>
</protein>
<dbReference type="InterPro" id="IPR036899">
    <property type="entry name" value="Ribosomal_uL13_sf"/>
</dbReference>
<dbReference type="CDD" id="cd00392">
    <property type="entry name" value="Ribosomal_L13"/>
    <property type="match status" value="1"/>
</dbReference>
<dbReference type="PANTHER" id="PTHR11545">
    <property type="entry name" value="RIBOSOMAL PROTEIN L13"/>
    <property type="match status" value="1"/>
</dbReference>
<dbReference type="GO" id="GO:0005762">
    <property type="term" value="C:mitochondrial large ribosomal subunit"/>
    <property type="evidence" value="ECO:0007669"/>
    <property type="project" value="TreeGrafter"/>
</dbReference>
<dbReference type="SUPFAM" id="SSF52161">
    <property type="entry name" value="Ribosomal protein L13"/>
    <property type="match status" value="1"/>
</dbReference>
<reference evidence="4 5" key="1">
    <citation type="submission" date="2019-07" db="EMBL/GenBank/DDBJ databases">
        <title>Draft genome assembly of a fouling barnacle, Amphibalanus amphitrite (Darwin, 1854): The first reference genome for Thecostraca.</title>
        <authorList>
            <person name="Kim W."/>
        </authorList>
    </citation>
    <scope>NUCLEOTIDE SEQUENCE [LARGE SCALE GENOMIC DNA]</scope>
    <source>
        <strain evidence="4">SNU_AA5</strain>
        <tissue evidence="4">Soma without cirri and trophi</tissue>
    </source>
</reference>
<dbReference type="GO" id="GO:0017148">
    <property type="term" value="P:negative regulation of translation"/>
    <property type="evidence" value="ECO:0007669"/>
    <property type="project" value="TreeGrafter"/>
</dbReference>
<dbReference type="OrthoDB" id="274622at2759"/>
<dbReference type="HAMAP" id="MF_01366">
    <property type="entry name" value="Ribosomal_uL13"/>
    <property type="match status" value="1"/>
</dbReference>
<keyword evidence="5" id="KW-1185">Reference proteome</keyword>
<dbReference type="PIRSF" id="PIRSF002181">
    <property type="entry name" value="Ribosomal_L13"/>
    <property type="match status" value="1"/>
</dbReference>
<proteinExistence type="inferred from homology"/>
<dbReference type="FunFam" id="3.90.1180.10:FF:000005">
    <property type="entry name" value="39S ribosomal protein L13, mitochondrial"/>
    <property type="match status" value="1"/>
</dbReference>
<evidence type="ECO:0000313" key="4">
    <source>
        <dbReference type="EMBL" id="KAF0294077.1"/>
    </source>
</evidence>
<dbReference type="InterPro" id="IPR005822">
    <property type="entry name" value="Ribosomal_uL13"/>
</dbReference>
<dbReference type="EMBL" id="VIIS01001707">
    <property type="protein sequence ID" value="KAF0294077.1"/>
    <property type="molecule type" value="Genomic_DNA"/>
</dbReference>
<keyword evidence="2 4" id="KW-0689">Ribosomal protein</keyword>
<gene>
    <name evidence="4" type="primary">mRpL13</name>
    <name evidence="4" type="ORF">FJT64_008218</name>
</gene>
<dbReference type="Proteomes" id="UP000440578">
    <property type="component" value="Unassembled WGS sequence"/>
</dbReference>
<dbReference type="InterPro" id="IPR005823">
    <property type="entry name" value="Ribosomal_uL13_bac-type"/>
</dbReference>
<dbReference type="Gene3D" id="3.90.1180.10">
    <property type="entry name" value="Ribosomal protein L13"/>
    <property type="match status" value="1"/>
</dbReference>
<organism evidence="4 5">
    <name type="scientific">Amphibalanus amphitrite</name>
    <name type="common">Striped barnacle</name>
    <name type="synonym">Balanus amphitrite</name>
    <dbReference type="NCBI Taxonomy" id="1232801"/>
    <lineage>
        <taxon>Eukaryota</taxon>
        <taxon>Metazoa</taxon>
        <taxon>Ecdysozoa</taxon>
        <taxon>Arthropoda</taxon>
        <taxon>Crustacea</taxon>
        <taxon>Multicrustacea</taxon>
        <taxon>Cirripedia</taxon>
        <taxon>Thoracica</taxon>
        <taxon>Thoracicalcarea</taxon>
        <taxon>Balanomorpha</taxon>
        <taxon>Balanoidea</taxon>
        <taxon>Balanidae</taxon>
        <taxon>Amphibalaninae</taxon>
        <taxon>Amphibalanus</taxon>
    </lineage>
</organism>
<comment type="caution">
    <text evidence="4">The sequence shown here is derived from an EMBL/GenBank/DDBJ whole genome shotgun (WGS) entry which is preliminary data.</text>
</comment>
<evidence type="ECO:0000313" key="5">
    <source>
        <dbReference type="Proteomes" id="UP000440578"/>
    </source>
</evidence>